<gene>
    <name evidence="1" type="ORF">FRX31_010431</name>
</gene>
<name>A0A7J6WV78_THATH</name>
<dbReference type="OrthoDB" id="10249888at2759"/>
<evidence type="ECO:0000313" key="1">
    <source>
        <dbReference type="EMBL" id="KAF5199982.1"/>
    </source>
</evidence>
<comment type="caution">
    <text evidence="1">The sequence shown here is derived from an EMBL/GenBank/DDBJ whole genome shotgun (WGS) entry which is preliminary data.</text>
</comment>
<protein>
    <submittedName>
        <fullName evidence="1">Uncharacterized protein</fullName>
    </submittedName>
</protein>
<reference evidence="1 2" key="1">
    <citation type="submission" date="2020-06" db="EMBL/GenBank/DDBJ databases">
        <title>Transcriptomic and genomic resources for Thalictrum thalictroides and T. hernandezii: Facilitating candidate gene discovery in an emerging model plant lineage.</title>
        <authorList>
            <person name="Arias T."/>
            <person name="Riano-Pachon D.M."/>
            <person name="Di Stilio V.S."/>
        </authorList>
    </citation>
    <scope>NUCLEOTIDE SEQUENCE [LARGE SCALE GENOMIC DNA]</scope>
    <source>
        <strain evidence="2">cv. WT478/WT964</strain>
        <tissue evidence="1">Leaves</tissue>
    </source>
</reference>
<organism evidence="1 2">
    <name type="scientific">Thalictrum thalictroides</name>
    <name type="common">Rue-anemone</name>
    <name type="synonym">Anemone thalictroides</name>
    <dbReference type="NCBI Taxonomy" id="46969"/>
    <lineage>
        <taxon>Eukaryota</taxon>
        <taxon>Viridiplantae</taxon>
        <taxon>Streptophyta</taxon>
        <taxon>Embryophyta</taxon>
        <taxon>Tracheophyta</taxon>
        <taxon>Spermatophyta</taxon>
        <taxon>Magnoliopsida</taxon>
        <taxon>Ranunculales</taxon>
        <taxon>Ranunculaceae</taxon>
        <taxon>Thalictroideae</taxon>
        <taxon>Thalictrum</taxon>
    </lineage>
</organism>
<dbReference type="Proteomes" id="UP000554482">
    <property type="component" value="Unassembled WGS sequence"/>
</dbReference>
<accession>A0A7J6WV78</accession>
<sequence>MGRILLSISIAMNSQLALRFCKIFCANPTMDSKYTAEMYKVKFSWKPTDQCLMSYTDFRLKRKCLCASSTKLRQLKAFRKRTKMKKTLLKKMETDTLKTIKAGGIKLVFRRVWKTGDIAKNQKLWEMTEQLEATNYNPSVTLGFNRLWNKFLVHHRWIEAANITSGNDNLKISFKLTLIRKSEIPI</sequence>
<proteinExistence type="predicted"/>
<dbReference type="AlphaFoldDB" id="A0A7J6WV78"/>
<evidence type="ECO:0000313" key="2">
    <source>
        <dbReference type="Proteomes" id="UP000554482"/>
    </source>
</evidence>
<dbReference type="EMBL" id="JABWDY010011212">
    <property type="protein sequence ID" value="KAF5199982.1"/>
    <property type="molecule type" value="Genomic_DNA"/>
</dbReference>
<keyword evidence="2" id="KW-1185">Reference proteome</keyword>